<evidence type="ECO:0000256" key="1">
    <source>
        <dbReference type="SAM" id="MobiDB-lite"/>
    </source>
</evidence>
<evidence type="ECO:0000313" key="2">
    <source>
        <dbReference type="EMBL" id="MPD03905.1"/>
    </source>
</evidence>
<gene>
    <name evidence="2" type="ORF">E2C01_099563</name>
</gene>
<comment type="caution">
    <text evidence="2">The sequence shown here is derived from an EMBL/GenBank/DDBJ whole genome shotgun (WGS) entry which is preliminary data.</text>
</comment>
<feature type="compositionally biased region" description="Basic and acidic residues" evidence="1">
    <location>
        <begin position="47"/>
        <end position="58"/>
    </location>
</feature>
<organism evidence="2 3">
    <name type="scientific">Portunus trituberculatus</name>
    <name type="common">Swimming crab</name>
    <name type="synonym">Neptunus trituberculatus</name>
    <dbReference type="NCBI Taxonomy" id="210409"/>
    <lineage>
        <taxon>Eukaryota</taxon>
        <taxon>Metazoa</taxon>
        <taxon>Ecdysozoa</taxon>
        <taxon>Arthropoda</taxon>
        <taxon>Crustacea</taxon>
        <taxon>Multicrustacea</taxon>
        <taxon>Malacostraca</taxon>
        <taxon>Eumalacostraca</taxon>
        <taxon>Eucarida</taxon>
        <taxon>Decapoda</taxon>
        <taxon>Pleocyemata</taxon>
        <taxon>Brachyura</taxon>
        <taxon>Eubrachyura</taxon>
        <taxon>Portunoidea</taxon>
        <taxon>Portunidae</taxon>
        <taxon>Portuninae</taxon>
        <taxon>Portunus</taxon>
    </lineage>
</organism>
<feature type="region of interest" description="Disordered" evidence="1">
    <location>
        <begin position="1"/>
        <end position="60"/>
    </location>
</feature>
<dbReference type="EMBL" id="VSRR010138525">
    <property type="protein sequence ID" value="MPD03905.1"/>
    <property type="molecule type" value="Genomic_DNA"/>
</dbReference>
<name>A0A5B7KH57_PORTR</name>
<reference evidence="2 3" key="1">
    <citation type="submission" date="2019-05" db="EMBL/GenBank/DDBJ databases">
        <title>Another draft genome of Portunus trituberculatus and its Hox gene families provides insights of decapod evolution.</title>
        <authorList>
            <person name="Jeong J.-H."/>
            <person name="Song I."/>
            <person name="Kim S."/>
            <person name="Choi T."/>
            <person name="Kim D."/>
            <person name="Ryu S."/>
            <person name="Kim W."/>
        </authorList>
    </citation>
    <scope>NUCLEOTIDE SEQUENCE [LARGE SCALE GENOMIC DNA]</scope>
    <source>
        <tissue evidence="2">Muscle</tissue>
    </source>
</reference>
<keyword evidence="3" id="KW-1185">Reference proteome</keyword>
<evidence type="ECO:0000313" key="3">
    <source>
        <dbReference type="Proteomes" id="UP000324222"/>
    </source>
</evidence>
<sequence>MTSNSTSDTQSRHSPAPGCLASSQPTMRAPLGVQPLPQPCGGSHPGGTKDDGGKDATRGGRLMHIITTDDAVMKMMGVATRITGHDGLVSAFNYRSTTGR</sequence>
<accession>A0A5B7KH57</accession>
<protein>
    <submittedName>
        <fullName evidence="2">Uncharacterized protein</fullName>
    </submittedName>
</protein>
<feature type="compositionally biased region" description="Polar residues" evidence="1">
    <location>
        <begin position="1"/>
        <end position="13"/>
    </location>
</feature>
<proteinExistence type="predicted"/>
<dbReference type="AlphaFoldDB" id="A0A5B7KH57"/>
<dbReference type="Proteomes" id="UP000324222">
    <property type="component" value="Unassembled WGS sequence"/>
</dbReference>